<dbReference type="Pfam" id="PF01408">
    <property type="entry name" value="GFO_IDH_MocA"/>
    <property type="match status" value="1"/>
</dbReference>
<dbReference type="GO" id="GO:0000166">
    <property type="term" value="F:nucleotide binding"/>
    <property type="evidence" value="ECO:0007669"/>
    <property type="project" value="InterPro"/>
</dbReference>
<dbReference type="SUPFAM" id="SSF51735">
    <property type="entry name" value="NAD(P)-binding Rossmann-fold domains"/>
    <property type="match status" value="1"/>
</dbReference>
<dbReference type="EMBL" id="CP036298">
    <property type="protein sequence ID" value="QDV22449.1"/>
    <property type="molecule type" value="Genomic_DNA"/>
</dbReference>
<dbReference type="InterPro" id="IPR050463">
    <property type="entry name" value="Gfo/Idh/MocA_oxidrdct_glycsds"/>
</dbReference>
<sequence length="398" mass="42807">MKRRSFLHRSSSLVAAGIVTGAKLSAQESQAKRRVAIIGHTGRGDFGHGLDTVWLKIPEAEIVGVADGNEAGLAKELVKLGVQCGYTDYGKMLTETRPEFVSICPRHADQHQEMALAALEAGARGLYIEKPFCRTPAEADSLLAACQQHHAKIAVAHRNRYHPTLKQIDHLIASGQLGKLLEIRGRGKGDRRGGGEDLWVLGGHVINLMEYFAGAPKSCSAIMLQDGRRITSVDVKPGAEGLGPLAANEVHARFETAKGIVCYYDSIANDGTNGTGYCMQLIGSQGVVTLHIDQNPVAHFTPGNPFLHSSEARTWLPITTAGLDVPEDNQGLVSQVYNHVLGVQDLIESCDTDRQPLCDARAGAVAVEAICGVFESHCQGGATVDFPLRERRNPLSLL</sequence>
<protein>
    <submittedName>
        <fullName evidence="3">Putative oxidoreductase YhhX</fullName>
        <ecNumber evidence="3">1.-.-.-</ecNumber>
    </submittedName>
</protein>
<proteinExistence type="predicted"/>
<feature type="domain" description="Gfo/Idh/MocA-like oxidoreductase N-terminal" evidence="2">
    <location>
        <begin position="34"/>
        <end position="157"/>
    </location>
</feature>
<dbReference type="RefSeq" id="WP_145074010.1">
    <property type="nucleotide sequence ID" value="NZ_CP036298.1"/>
</dbReference>
<dbReference type="Gene3D" id="3.40.50.720">
    <property type="entry name" value="NAD(P)-binding Rossmann-like Domain"/>
    <property type="match status" value="1"/>
</dbReference>
<evidence type="ECO:0000259" key="2">
    <source>
        <dbReference type="Pfam" id="PF01408"/>
    </source>
</evidence>
<dbReference type="PANTHER" id="PTHR43818">
    <property type="entry name" value="BCDNA.GH03377"/>
    <property type="match status" value="1"/>
</dbReference>
<evidence type="ECO:0000313" key="4">
    <source>
        <dbReference type="Proteomes" id="UP000318017"/>
    </source>
</evidence>
<dbReference type="AlphaFoldDB" id="A0A518G1H0"/>
<organism evidence="3 4">
    <name type="scientific">Aureliella helgolandensis</name>
    <dbReference type="NCBI Taxonomy" id="2527968"/>
    <lineage>
        <taxon>Bacteria</taxon>
        <taxon>Pseudomonadati</taxon>
        <taxon>Planctomycetota</taxon>
        <taxon>Planctomycetia</taxon>
        <taxon>Pirellulales</taxon>
        <taxon>Pirellulaceae</taxon>
        <taxon>Aureliella</taxon>
    </lineage>
</organism>
<name>A0A518G1H0_9BACT</name>
<dbReference type="OrthoDB" id="9776544at2"/>
<evidence type="ECO:0000313" key="3">
    <source>
        <dbReference type="EMBL" id="QDV22449.1"/>
    </source>
</evidence>
<gene>
    <name evidence="3" type="primary">yhhX_1</name>
    <name evidence="3" type="ORF">Q31a_07340</name>
</gene>
<dbReference type="Gene3D" id="3.30.360.10">
    <property type="entry name" value="Dihydrodipicolinate Reductase, domain 2"/>
    <property type="match status" value="1"/>
</dbReference>
<reference evidence="3 4" key="1">
    <citation type="submission" date="2019-02" db="EMBL/GenBank/DDBJ databases">
        <title>Deep-cultivation of Planctomycetes and their phenomic and genomic characterization uncovers novel biology.</title>
        <authorList>
            <person name="Wiegand S."/>
            <person name="Jogler M."/>
            <person name="Boedeker C."/>
            <person name="Pinto D."/>
            <person name="Vollmers J."/>
            <person name="Rivas-Marin E."/>
            <person name="Kohn T."/>
            <person name="Peeters S.H."/>
            <person name="Heuer A."/>
            <person name="Rast P."/>
            <person name="Oberbeckmann S."/>
            <person name="Bunk B."/>
            <person name="Jeske O."/>
            <person name="Meyerdierks A."/>
            <person name="Storesund J.E."/>
            <person name="Kallscheuer N."/>
            <person name="Luecker S."/>
            <person name="Lage O.M."/>
            <person name="Pohl T."/>
            <person name="Merkel B.J."/>
            <person name="Hornburger P."/>
            <person name="Mueller R.-W."/>
            <person name="Bruemmer F."/>
            <person name="Labrenz M."/>
            <person name="Spormann A.M."/>
            <person name="Op den Camp H."/>
            <person name="Overmann J."/>
            <person name="Amann R."/>
            <person name="Jetten M.S.M."/>
            <person name="Mascher T."/>
            <person name="Medema M.H."/>
            <person name="Devos D.P."/>
            <person name="Kaster A.-K."/>
            <person name="Ovreas L."/>
            <person name="Rohde M."/>
            <person name="Galperin M.Y."/>
            <person name="Jogler C."/>
        </authorList>
    </citation>
    <scope>NUCLEOTIDE SEQUENCE [LARGE SCALE GENOMIC DNA]</scope>
    <source>
        <strain evidence="3 4">Q31a</strain>
    </source>
</reference>
<dbReference type="InterPro" id="IPR000683">
    <property type="entry name" value="Gfo/Idh/MocA-like_OxRdtase_N"/>
</dbReference>
<evidence type="ECO:0000256" key="1">
    <source>
        <dbReference type="ARBA" id="ARBA00023002"/>
    </source>
</evidence>
<dbReference type="PANTHER" id="PTHR43818:SF11">
    <property type="entry name" value="BCDNA.GH03377"/>
    <property type="match status" value="1"/>
</dbReference>
<dbReference type="Proteomes" id="UP000318017">
    <property type="component" value="Chromosome"/>
</dbReference>
<dbReference type="KEGG" id="ahel:Q31a_07340"/>
<dbReference type="EC" id="1.-.-.-" evidence="3"/>
<keyword evidence="4" id="KW-1185">Reference proteome</keyword>
<accession>A0A518G1H0</accession>
<dbReference type="GO" id="GO:0016491">
    <property type="term" value="F:oxidoreductase activity"/>
    <property type="evidence" value="ECO:0007669"/>
    <property type="project" value="UniProtKB-KW"/>
</dbReference>
<dbReference type="SUPFAM" id="SSF55347">
    <property type="entry name" value="Glyceraldehyde-3-phosphate dehydrogenase-like, C-terminal domain"/>
    <property type="match status" value="1"/>
</dbReference>
<dbReference type="InterPro" id="IPR036291">
    <property type="entry name" value="NAD(P)-bd_dom_sf"/>
</dbReference>
<keyword evidence="1 3" id="KW-0560">Oxidoreductase</keyword>